<proteinExistence type="predicted"/>
<dbReference type="Proteomes" id="UP000283458">
    <property type="component" value="Unassembled WGS sequence"/>
</dbReference>
<name>A0A418W0F5_9PROT</name>
<accession>A0A418W0F5</accession>
<comment type="caution">
    <text evidence="1">The sequence shown here is derived from an EMBL/GenBank/DDBJ whole genome shotgun (WGS) entry which is preliminary data.</text>
</comment>
<dbReference type="RefSeq" id="WP_119829086.1">
    <property type="nucleotide sequence ID" value="NZ_QYUL01000001.1"/>
</dbReference>
<organism evidence="1 2">
    <name type="scientific">Azospirillum cavernae</name>
    <dbReference type="NCBI Taxonomy" id="2320860"/>
    <lineage>
        <taxon>Bacteria</taxon>
        <taxon>Pseudomonadati</taxon>
        <taxon>Pseudomonadota</taxon>
        <taxon>Alphaproteobacteria</taxon>
        <taxon>Rhodospirillales</taxon>
        <taxon>Azospirillaceae</taxon>
        <taxon>Azospirillum</taxon>
    </lineage>
</organism>
<protein>
    <submittedName>
        <fullName evidence="1">Uncharacterized protein</fullName>
    </submittedName>
</protein>
<dbReference type="EMBL" id="QYUL01000001">
    <property type="protein sequence ID" value="RJF83444.1"/>
    <property type="molecule type" value="Genomic_DNA"/>
</dbReference>
<reference evidence="1 2" key="1">
    <citation type="submission" date="2018-09" db="EMBL/GenBank/DDBJ databases">
        <authorList>
            <person name="Zhu H."/>
        </authorList>
    </citation>
    <scope>NUCLEOTIDE SEQUENCE [LARGE SCALE GENOMIC DNA]</scope>
    <source>
        <strain evidence="1 2">K2W22B-5</strain>
    </source>
</reference>
<dbReference type="AlphaFoldDB" id="A0A418W0F5"/>
<evidence type="ECO:0000313" key="1">
    <source>
        <dbReference type="EMBL" id="RJF83444.1"/>
    </source>
</evidence>
<keyword evidence="2" id="KW-1185">Reference proteome</keyword>
<evidence type="ECO:0000313" key="2">
    <source>
        <dbReference type="Proteomes" id="UP000283458"/>
    </source>
</evidence>
<sequence length="80" mass="8663">MADLDLLDRVIRLAELANEASDDVREQIVLTLKWINCPVPLTARLGGNTEAALTFARAAQKEGAVARFLRDPPPPPISLG</sequence>
<gene>
    <name evidence="1" type="ORF">D3877_01875</name>
</gene>